<keyword evidence="2 4" id="KW-0251">Elongation factor</keyword>
<evidence type="ECO:0000313" key="10">
    <source>
        <dbReference type="Proteomes" id="UP001159427"/>
    </source>
</evidence>
<dbReference type="EMBL" id="CALNXI010002810">
    <property type="protein sequence ID" value="CAH3190862.1"/>
    <property type="molecule type" value="Genomic_DNA"/>
</dbReference>
<keyword evidence="10" id="KW-1185">Reference proteome</keyword>
<feature type="region of interest" description="Disordered" evidence="6">
    <location>
        <begin position="123"/>
        <end position="160"/>
    </location>
</feature>
<evidence type="ECO:0000256" key="2">
    <source>
        <dbReference type="ARBA" id="ARBA00022768"/>
    </source>
</evidence>
<evidence type="ECO:0000256" key="1">
    <source>
        <dbReference type="ARBA" id="ARBA00007411"/>
    </source>
</evidence>
<dbReference type="PANTHER" id="PTHR11595:SF21">
    <property type="entry name" value="ELONGATION FACTOR 1-BETA"/>
    <property type="match status" value="1"/>
</dbReference>
<evidence type="ECO:0000256" key="5">
    <source>
        <dbReference type="SAM" id="Coils"/>
    </source>
</evidence>
<comment type="similarity">
    <text evidence="1 4">Belongs to the EF-1-beta/EF-1-delta family.</text>
</comment>
<feature type="domain" description="Translation elongation factor EF1B beta/delta subunit guanine nucleotide exchange" evidence="7">
    <location>
        <begin position="180"/>
        <end position="266"/>
    </location>
</feature>
<feature type="compositionally biased region" description="Acidic residues" evidence="6">
    <location>
        <begin position="134"/>
        <end position="157"/>
    </location>
</feature>
<dbReference type="SMART" id="SM01182">
    <property type="entry name" value="EF-1_beta_acid"/>
    <property type="match status" value="1"/>
</dbReference>
<gene>
    <name evidence="9" type="ORF">PEVE_00021001</name>
</gene>
<evidence type="ECO:0000256" key="4">
    <source>
        <dbReference type="RuleBase" id="RU003791"/>
    </source>
</evidence>
<evidence type="ECO:0008006" key="11">
    <source>
        <dbReference type="Google" id="ProtNLM"/>
    </source>
</evidence>
<dbReference type="InterPro" id="IPR014038">
    <property type="entry name" value="EF1B_bsu/dsu_GNE"/>
</dbReference>
<evidence type="ECO:0000256" key="6">
    <source>
        <dbReference type="SAM" id="MobiDB-lite"/>
    </source>
</evidence>
<evidence type="ECO:0000256" key="3">
    <source>
        <dbReference type="ARBA" id="ARBA00022917"/>
    </source>
</evidence>
<dbReference type="Pfam" id="PF10587">
    <property type="entry name" value="EF-1_beta_acid"/>
    <property type="match status" value="1"/>
</dbReference>
<name>A0ABN8SKT9_9CNID</name>
<dbReference type="InterPro" id="IPR001326">
    <property type="entry name" value="Transl_elong_EF1B_B/D_CS"/>
</dbReference>
<dbReference type="Proteomes" id="UP001159427">
    <property type="component" value="Unassembled WGS sequence"/>
</dbReference>
<feature type="coiled-coil region" evidence="5">
    <location>
        <begin position="81"/>
        <end position="115"/>
    </location>
</feature>
<dbReference type="PROSITE" id="PS00825">
    <property type="entry name" value="EF1BD_2"/>
    <property type="match status" value="1"/>
</dbReference>
<keyword evidence="5" id="KW-0175">Coiled coil</keyword>
<dbReference type="InterPro" id="IPR036219">
    <property type="entry name" value="eEF-1beta-like_sf"/>
</dbReference>
<comment type="caution">
    <text evidence="9">The sequence shown here is derived from an EMBL/GenBank/DDBJ whole genome shotgun (WGS) entry which is preliminary data.</text>
</comment>
<sequence>MSAAMLHESIWYDRPKYEQAEAHYQRSLAGTLSVSQSHGSPVKASSFSPVQEIAKAREKIHQTLSSAPTYASAPASGDARIAQLEEENRQLRKVTDELKNALEKLTLRVTQLEKGNKKTIIIPPKEGKKAKDDDKEEDDDDFDLFGSDEEEEDEEEKEERKARLAQYAAKKAKKPGVIAKSNIILDVKPWDDETDLKAMEAAVRSITCDGLLWGTSKFVPVAYGVQKLQISCVVEDDKVGTEFLEEKITEFEDFIQSVDVAAFNKI</sequence>
<evidence type="ECO:0000259" key="8">
    <source>
        <dbReference type="SMART" id="SM01182"/>
    </source>
</evidence>
<dbReference type="Gene3D" id="3.30.70.60">
    <property type="match status" value="1"/>
</dbReference>
<reference evidence="9 10" key="1">
    <citation type="submission" date="2022-05" db="EMBL/GenBank/DDBJ databases">
        <authorList>
            <consortium name="Genoscope - CEA"/>
            <person name="William W."/>
        </authorList>
    </citation>
    <scope>NUCLEOTIDE SEQUENCE [LARGE SCALE GENOMIC DNA]</scope>
</reference>
<evidence type="ECO:0000313" key="9">
    <source>
        <dbReference type="EMBL" id="CAH3190862.1"/>
    </source>
</evidence>
<dbReference type="Pfam" id="PF00736">
    <property type="entry name" value="EF1_GNE"/>
    <property type="match status" value="1"/>
</dbReference>
<dbReference type="InterPro" id="IPR049720">
    <property type="entry name" value="EF1B_bsu/dsu"/>
</dbReference>
<dbReference type="CDD" id="cd00292">
    <property type="entry name" value="EF1B"/>
    <property type="match status" value="1"/>
</dbReference>
<accession>A0ABN8SKT9</accession>
<dbReference type="PROSITE" id="PS00824">
    <property type="entry name" value="EF1BD_1"/>
    <property type="match status" value="1"/>
</dbReference>
<feature type="domain" description="Elongation factor 1 beta central acidic region eukaryote" evidence="8">
    <location>
        <begin position="144"/>
        <end position="171"/>
    </location>
</feature>
<dbReference type="PANTHER" id="PTHR11595">
    <property type="entry name" value="EF-HAND AND COILED-COIL DOMAIN-CONTAINING FAMILY MEMBER"/>
    <property type="match status" value="1"/>
</dbReference>
<dbReference type="InterPro" id="IPR018940">
    <property type="entry name" value="EF-1_beta_acid_region_euk"/>
</dbReference>
<evidence type="ECO:0000259" key="7">
    <source>
        <dbReference type="SMART" id="SM00888"/>
    </source>
</evidence>
<proteinExistence type="inferred from homology"/>
<protein>
    <recommendedName>
        <fullName evidence="11">Elongation factor 1-delta</fullName>
    </recommendedName>
</protein>
<keyword evidence="3 4" id="KW-0648">Protein biosynthesis</keyword>
<organism evidence="9 10">
    <name type="scientific">Porites evermanni</name>
    <dbReference type="NCBI Taxonomy" id="104178"/>
    <lineage>
        <taxon>Eukaryota</taxon>
        <taxon>Metazoa</taxon>
        <taxon>Cnidaria</taxon>
        <taxon>Anthozoa</taxon>
        <taxon>Hexacorallia</taxon>
        <taxon>Scleractinia</taxon>
        <taxon>Fungiina</taxon>
        <taxon>Poritidae</taxon>
        <taxon>Porites</taxon>
    </lineage>
</organism>
<dbReference type="InterPro" id="IPR014717">
    <property type="entry name" value="Transl_elong_EF1B/ribsomal_bS6"/>
</dbReference>
<dbReference type="SMART" id="SM00888">
    <property type="entry name" value="EF1_GNE"/>
    <property type="match status" value="1"/>
</dbReference>
<dbReference type="SUPFAM" id="SSF54984">
    <property type="entry name" value="eEF-1beta-like"/>
    <property type="match status" value="1"/>
</dbReference>